<dbReference type="AlphaFoldDB" id="A6KRY0"/>
<gene>
    <name evidence="1" type="ORF">rCG_43789</name>
</gene>
<organism evidence="1 2">
    <name type="scientific">Rattus norvegicus</name>
    <name type="common">Rat</name>
    <dbReference type="NCBI Taxonomy" id="10116"/>
    <lineage>
        <taxon>Eukaryota</taxon>
        <taxon>Metazoa</taxon>
        <taxon>Chordata</taxon>
        <taxon>Craniata</taxon>
        <taxon>Vertebrata</taxon>
        <taxon>Euteleostomi</taxon>
        <taxon>Mammalia</taxon>
        <taxon>Eutheria</taxon>
        <taxon>Euarchontoglires</taxon>
        <taxon>Glires</taxon>
        <taxon>Rodentia</taxon>
        <taxon>Myomorpha</taxon>
        <taxon>Muroidea</taxon>
        <taxon>Muridae</taxon>
        <taxon>Murinae</taxon>
        <taxon>Rattus</taxon>
    </lineage>
</organism>
<proteinExistence type="predicted"/>
<dbReference type="Proteomes" id="UP000234681">
    <property type="component" value="Chromosome 1"/>
</dbReference>
<accession>A6KRY0</accession>
<evidence type="ECO:0000313" key="1">
    <source>
        <dbReference type="EMBL" id="EDL85046.1"/>
    </source>
</evidence>
<dbReference type="EMBL" id="CH474099">
    <property type="protein sequence ID" value="EDL85046.1"/>
    <property type="molecule type" value="Genomic_DNA"/>
</dbReference>
<name>A6KRY0_RAT</name>
<sequence length="28" mass="3120">MDPFLDNMDRILGLQLPASSRDGRSSAR</sequence>
<reference evidence="2" key="1">
    <citation type="submission" date="2005-09" db="EMBL/GenBank/DDBJ databases">
        <authorList>
            <person name="Mural R.J."/>
            <person name="Li P.W."/>
            <person name="Adams M.D."/>
            <person name="Amanatides P.G."/>
            <person name="Baden-Tillson H."/>
            <person name="Barnstead M."/>
            <person name="Chin S.H."/>
            <person name="Dew I."/>
            <person name="Evans C.A."/>
            <person name="Ferriera S."/>
            <person name="Flanigan M."/>
            <person name="Fosler C."/>
            <person name="Glodek A."/>
            <person name="Gu Z."/>
            <person name="Holt R.A."/>
            <person name="Jennings D."/>
            <person name="Kraft C.L."/>
            <person name="Lu F."/>
            <person name="Nguyen T."/>
            <person name="Nusskern D.R."/>
            <person name="Pfannkoch C.M."/>
            <person name="Sitter C."/>
            <person name="Sutton G.G."/>
            <person name="Venter J.C."/>
            <person name="Wang Z."/>
            <person name="Woodage T."/>
            <person name="Zheng X.H."/>
            <person name="Zhong F."/>
        </authorList>
    </citation>
    <scope>NUCLEOTIDE SEQUENCE [LARGE SCALE GENOMIC DNA]</scope>
    <source>
        <strain>BN</strain>
        <strain evidence="2">Sprague-Dawley</strain>
    </source>
</reference>
<evidence type="ECO:0000313" key="2">
    <source>
        <dbReference type="Proteomes" id="UP000234681"/>
    </source>
</evidence>
<protein>
    <submittedName>
        <fullName evidence="1">RCG43789</fullName>
    </submittedName>
</protein>